<name>A0A8H5MEA6_9AGAR</name>
<dbReference type="SUPFAM" id="SSF51735">
    <property type="entry name" value="NAD(P)-binding Rossmann-fold domains"/>
    <property type="match status" value="1"/>
</dbReference>
<proteinExistence type="inferred from homology"/>
<dbReference type="EMBL" id="JAACJN010000013">
    <property type="protein sequence ID" value="KAF5390802.1"/>
    <property type="molecule type" value="Genomic_DNA"/>
</dbReference>
<dbReference type="Proteomes" id="UP000518752">
    <property type="component" value="Unassembled WGS sequence"/>
</dbReference>
<keyword evidence="6" id="KW-1185">Reference proteome</keyword>
<dbReference type="PRINTS" id="PR00080">
    <property type="entry name" value="SDRFAMILY"/>
</dbReference>
<dbReference type="PANTHER" id="PTHR43180">
    <property type="entry name" value="3-OXOACYL-(ACYL-CARRIER-PROTEIN) REDUCTASE (AFU_ORTHOLOGUE AFUA_6G11210)"/>
    <property type="match status" value="1"/>
</dbReference>
<evidence type="ECO:0008006" key="7">
    <source>
        <dbReference type="Google" id="ProtNLM"/>
    </source>
</evidence>
<comment type="caution">
    <text evidence="5">The sequence shown here is derived from an EMBL/GenBank/DDBJ whole genome shotgun (WGS) entry which is preliminary data.</text>
</comment>
<evidence type="ECO:0000256" key="3">
    <source>
        <dbReference type="RuleBase" id="RU000363"/>
    </source>
</evidence>
<gene>
    <name evidence="5" type="ORF">D9757_004421</name>
</gene>
<reference evidence="5 6" key="1">
    <citation type="journal article" date="2020" name="ISME J.">
        <title>Uncovering the hidden diversity of litter-decomposition mechanisms in mushroom-forming fungi.</title>
        <authorList>
            <person name="Floudas D."/>
            <person name="Bentzer J."/>
            <person name="Ahren D."/>
            <person name="Johansson T."/>
            <person name="Persson P."/>
            <person name="Tunlid A."/>
        </authorList>
    </citation>
    <scope>NUCLEOTIDE SEQUENCE [LARGE SCALE GENOMIC DNA]</scope>
    <source>
        <strain evidence="5 6">CBS 406.79</strain>
    </source>
</reference>
<evidence type="ECO:0000256" key="4">
    <source>
        <dbReference type="SAM" id="Phobius"/>
    </source>
</evidence>
<sequence length="360" mass="38844">MTALPDEELSRYHKRVGAELSLSPALTGGAAGIGRATALLFASYGANVVIADMNMSSAEQTVLDIQKLRSGDAVAHKCDVTVYEDIVNVFDFALDKFGSVDIVVANAGVGEIGGSIVYDPKEGIPTKPATTTIDINLIGVLYTLPRTQPKFSRTRLPQIHHSSGIYMQVPSVSSESLVLTVRRRHSVDSWTANSRAPLYVASKHAVLGLMRSLDKPLSQKGIHINCIHPFYAATNLVPSSVRQLQLAGIPLTPVPRIAKAIVYAASYTTTLGLGGSSFWVPDGGALTFMIPKEEFKPGVYQLIDAKSNSTSVGLSGPRYYARFLKDVTPWLWKPLALASTSATLLTLGVRFIMTQRVRKS</sequence>
<accession>A0A8H5MEA6</accession>
<dbReference type="OrthoDB" id="5371740at2759"/>
<dbReference type="Gene3D" id="3.40.50.720">
    <property type="entry name" value="NAD(P)-binding Rossmann-like Domain"/>
    <property type="match status" value="1"/>
</dbReference>
<organism evidence="5 6">
    <name type="scientific">Collybiopsis confluens</name>
    <dbReference type="NCBI Taxonomy" id="2823264"/>
    <lineage>
        <taxon>Eukaryota</taxon>
        <taxon>Fungi</taxon>
        <taxon>Dikarya</taxon>
        <taxon>Basidiomycota</taxon>
        <taxon>Agaricomycotina</taxon>
        <taxon>Agaricomycetes</taxon>
        <taxon>Agaricomycetidae</taxon>
        <taxon>Agaricales</taxon>
        <taxon>Marasmiineae</taxon>
        <taxon>Omphalotaceae</taxon>
        <taxon>Collybiopsis</taxon>
    </lineage>
</organism>
<dbReference type="PRINTS" id="PR00081">
    <property type="entry name" value="GDHRDH"/>
</dbReference>
<keyword evidence="2" id="KW-0560">Oxidoreductase</keyword>
<dbReference type="AlphaFoldDB" id="A0A8H5MEA6"/>
<keyword evidence="4" id="KW-1133">Transmembrane helix</keyword>
<evidence type="ECO:0000313" key="5">
    <source>
        <dbReference type="EMBL" id="KAF5390802.1"/>
    </source>
</evidence>
<dbReference type="GO" id="GO:0016491">
    <property type="term" value="F:oxidoreductase activity"/>
    <property type="evidence" value="ECO:0007669"/>
    <property type="project" value="UniProtKB-KW"/>
</dbReference>
<dbReference type="Pfam" id="PF00106">
    <property type="entry name" value="adh_short"/>
    <property type="match status" value="2"/>
</dbReference>
<dbReference type="InterPro" id="IPR036291">
    <property type="entry name" value="NAD(P)-bd_dom_sf"/>
</dbReference>
<dbReference type="PANTHER" id="PTHR43180:SF33">
    <property type="entry name" value="15-HYDROXYPROSTAGLANDIN DEHYDROGENASE [NAD(+)]-LIKE"/>
    <property type="match status" value="1"/>
</dbReference>
<feature type="transmembrane region" description="Helical" evidence="4">
    <location>
        <begin position="330"/>
        <end position="353"/>
    </location>
</feature>
<dbReference type="InterPro" id="IPR002347">
    <property type="entry name" value="SDR_fam"/>
</dbReference>
<evidence type="ECO:0000256" key="2">
    <source>
        <dbReference type="ARBA" id="ARBA00023002"/>
    </source>
</evidence>
<keyword evidence="4" id="KW-0472">Membrane</keyword>
<comment type="similarity">
    <text evidence="1 3">Belongs to the short-chain dehydrogenases/reductases (SDR) family.</text>
</comment>
<evidence type="ECO:0000256" key="1">
    <source>
        <dbReference type="ARBA" id="ARBA00006484"/>
    </source>
</evidence>
<protein>
    <recommendedName>
        <fullName evidence="7">NAD(P)-binding protein</fullName>
    </recommendedName>
</protein>
<keyword evidence="4" id="KW-0812">Transmembrane</keyword>
<evidence type="ECO:0000313" key="6">
    <source>
        <dbReference type="Proteomes" id="UP000518752"/>
    </source>
</evidence>